<evidence type="ECO:0000259" key="1">
    <source>
        <dbReference type="Pfam" id="PF04993"/>
    </source>
</evidence>
<organism evidence="2 3">
    <name type="scientific">Acholeplasma oculi</name>
    <dbReference type="NCBI Taxonomy" id="35623"/>
    <lineage>
        <taxon>Bacteria</taxon>
        <taxon>Bacillati</taxon>
        <taxon>Mycoplasmatota</taxon>
        <taxon>Mollicutes</taxon>
        <taxon>Acholeplasmatales</taxon>
        <taxon>Acholeplasmataceae</taxon>
        <taxon>Acholeplasma</taxon>
    </lineage>
</organism>
<dbReference type="InParanoid" id="A0A061AH23"/>
<dbReference type="RefSeq" id="WP_045749392.1">
    <property type="nucleotide sequence ID" value="NZ_FUZK01000001.1"/>
</dbReference>
<dbReference type="PATRIC" id="fig|35623.3.peg.833"/>
<keyword evidence="3" id="KW-1185">Reference proteome</keyword>
<dbReference type="AlphaFoldDB" id="A0A061AH23"/>
<accession>A0A061AH23</accession>
<protein>
    <submittedName>
        <fullName evidence="2">TfoX N-terminal domain family protein</fullName>
    </submittedName>
</protein>
<gene>
    <name evidence="2" type="ORF">Aocu_08330</name>
</gene>
<name>A0A061AH23_9MOLU</name>
<sequence length="100" mass="11720">MATSKEFKNFVLEQLNLLDEINSRPMMGGYLFYYRGVLFGGLYGDRFLVKKVEETLKYQLQEEIPYSGAKPMYLVDELDHKELIKQIVLDTYEGLIKTLK</sequence>
<proteinExistence type="predicted"/>
<feature type="domain" description="TfoX N-terminal" evidence="1">
    <location>
        <begin position="13"/>
        <end position="64"/>
    </location>
</feature>
<dbReference type="EMBL" id="LK028559">
    <property type="protein sequence ID" value="CDR30906.1"/>
    <property type="molecule type" value="Genomic_DNA"/>
</dbReference>
<evidence type="ECO:0000313" key="3">
    <source>
        <dbReference type="Proteomes" id="UP000032434"/>
    </source>
</evidence>
<reference evidence="3" key="1">
    <citation type="submission" date="2014-05" db="EMBL/GenBank/DDBJ databases">
        <authorList>
            <person name="Kube M."/>
        </authorList>
    </citation>
    <scope>NUCLEOTIDE SEQUENCE [LARGE SCALE GENOMIC DNA]</scope>
</reference>
<dbReference type="Proteomes" id="UP000032434">
    <property type="component" value="Chromosome 1"/>
</dbReference>
<dbReference type="SUPFAM" id="SSF159894">
    <property type="entry name" value="YgaC/TfoX-N like"/>
    <property type="match status" value="1"/>
</dbReference>
<evidence type="ECO:0000313" key="2">
    <source>
        <dbReference type="EMBL" id="CDR30906.1"/>
    </source>
</evidence>
<dbReference type="STRING" id="35623.Aocu_08330"/>
<dbReference type="OrthoDB" id="9803291at2"/>
<dbReference type="Pfam" id="PF04993">
    <property type="entry name" value="TfoX_N"/>
    <property type="match status" value="1"/>
</dbReference>
<dbReference type="HOGENOM" id="CLU_151771_1_0_14"/>
<dbReference type="InterPro" id="IPR007076">
    <property type="entry name" value="TfoX_N"/>
</dbReference>
<dbReference type="KEGG" id="aoc:Aocu_08330"/>
<dbReference type="Gene3D" id="3.30.1460.30">
    <property type="entry name" value="YgaC/TfoX-N like chaperone"/>
    <property type="match status" value="1"/>
</dbReference>